<dbReference type="SUPFAM" id="SSF161098">
    <property type="entry name" value="MetI-like"/>
    <property type="match status" value="1"/>
</dbReference>
<keyword evidence="4 10" id="KW-1003">Cell membrane</keyword>
<name>A0A1M7MDY6_9FIRM</name>
<evidence type="ECO:0000256" key="3">
    <source>
        <dbReference type="ARBA" id="ARBA00022448"/>
    </source>
</evidence>
<feature type="transmembrane region" description="Helical" evidence="9">
    <location>
        <begin position="386"/>
        <end position="403"/>
    </location>
</feature>
<evidence type="ECO:0000256" key="1">
    <source>
        <dbReference type="ARBA" id="ARBA00004651"/>
    </source>
</evidence>
<feature type="transmembrane region" description="Helical" evidence="9">
    <location>
        <begin position="354"/>
        <end position="374"/>
    </location>
</feature>
<feature type="transmembrane region" description="Helical" evidence="9">
    <location>
        <begin position="222"/>
        <end position="245"/>
    </location>
</feature>
<dbReference type="AlphaFoldDB" id="A0A1M7MDY6"/>
<accession>A0A1M7MDY6</accession>
<feature type="transmembrane region" description="Helical" evidence="9">
    <location>
        <begin position="159"/>
        <end position="183"/>
    </location>
</feature>
<evidence type="ECO:0000313" key="13">
    <source>
        <dbReference type="Proteomes" id="UP000184038"/>
    </source>
</evidence>
<dbReference type="Proteomes" id="UP000184038">
    <property type="component" value="Unassembled WGS sequence"/>
</dbReference>
<feature type="transmembrane region" description="Helical" evidence="9">
    <location>
        <begin position="313"/>
        <end position="334"/>
    </location>
</feature>
<evidence type="ECO:0000256" key="10">
    <source>
        <dbReference type="RuleBase" id="RU367050"/>
    </source>
</evidence>
<evidence type="ECO:0000256" key="4">
    <source>
        <dbReference type="ARBA" id="ARBA00022475"/>
    </source>
</evidence>
<comment type="function">
    <text evidence="10">Part of the ABC transporter complex MalEFGK involved in maltose/maltodextrin import. Probably responsible for the translocation of the substrate across the membrane.</text>
</comment>
<evidence type="ECO:0000256" key="8">
    <source>
        <dbReference type="ARBA" id="ARBA00023136"/>
    </source>
</evidence>
<dbReference type="GO" id="GO:0042956">
    <property type="term" value="P:maltodextrin transmembrane transport"/>
    <property type="evidence" value="ECO:0007669"/>
    <property type="project" value="TreeGrafter"/>
</dbReference>
<dbReference type="RefSeq" id="WP_073290171.1">
    <property type="nucleotide sequence ID" value="NZ_FRCP01000020.1"/>
</dbReference>
<keyword evidence="7 9" id="KW-1133">Transmembrane helix</keyword>
<organism evidence="12 13">
    <name type="scientific">Anaerosporobacter mobilis DSM 15930</name>
    <dbReference type="NCBI Taxonomy" id="1120996"/>
    <lineage>
        <taxon>Bacteria</taxon>
        <taxon>Bacillati</taxon>
        <taxon>Bacillota</taxon>
        <taxon>Clostridia</taxon>
        <taxon>Lachnospirales</taxon>
        <taxon>Lachnospiraceae</taxon>
        <taxon>Anaerosporobacter</taxon>
    </lineage>
</organism>
<keyword evidence="5 10" id="KW-0762">Sugar transport</keyword>
<keyword evidence="6 9" id="KW-0812">Transmembrane</keyword>
<feature type="transmembrane region" description="Helical" evidence="9">
    <location>
        <begin position="423"/>
        <end position="445"/>
    </location>
</feature>
<proteinExistence type="inferred from homology"/>
<evidence type="ECO:0000256" key="6">
    <source>
        <dbReference type="ARBA" id="ARBA00022692"/>
    </source>
</evidence>
<dbReference type="EMBL" id="FRCP01000020">
    <property type="protein sequence ID" value="SHM88557.1"/>
    <property type="molecule type" value="Genomic_DNA"/>
</dbReference>
<dbReference type="InterPro" id="IPR035906">
    <property type="entry name" value="MetI-like_sf"/>
</dbReference>
<evidence type="ECO:0000256" key="2">
    <source>
        <dbReference type="ARBA" id="ARBA00009047"/>
    </source>
</evidence>
<dbReference type="GO" id="GO:0015423">
    <property type="term" value="F:ABC-type maltose transporter activity"/>
    <property type="evidence" value="ECO:0007669"/>
    <property type="project" value="TreeGrafter"/>
</dbReference>
<dbReference type="PANTHER" id="PTHR47314">
    <property type="entry name" value="MALTOSE/MALTODEXTRIN TRANSPORT SYSTEM PERMEASE PROTEIN MALF"/>
    <property type="match status" value="1"/>
</dbReference>
<dbReference type="PANTHER" id="PTHR47314:SF1">
    <property type="entry name" value="MALTOSE_MALTODEXTRIN TRANSPORT SYSTEM PERMEASE PROTEIN MALF"/>
    <property type="match status" value="1"/>
</dbReference>
<dbReference type="Pfam" id="PF00528">
    <property type="entry name" value="BPD_transp_1"/>
    <property type="match status" value="1"/>
</dbReference>
<reference evidence="12 13" key="1">
    <citation type="submission" date="2016-11" db="EMBL/GenBank/DDBJ databases">
        <authorList>
            <person name="Jaros S."/>
            <person name="Januszkiewicz K."/>
            <person name="Wedrychowicz H."/>
        </authorList>
    </citation>
    <scope>NUCLEOTIDE SEQUENCE [LARGE SCALE GENOMIC DNA]</scope>
    <source>
        <strain evidence="12 13">DSM 15930</strain>
    </source>
</reference>
<comment type="subcellular location">
    <subcellularLocation>
        <location evidence="1 9">Cell membrane</location>
        <topology evidence="1 9">Multi-pass membrane protein</topology>
    </subcellularLocation>
</comment>
<dbReference type="InterPro" id="IPR000515">
    <property type="entry name" value="MetI-like"/>
</dbReference>
<dbReference type="Gene3D" id="1.10.3720.10">
    <property type="entry name" value="MetI-like"/>
    <property type="match status" value="1"/>
</dbReference>
<dbReference type="CDD" id="cd06261">
    <property type="entry name" value="TM_PBP2"/>
    <property type="match status" value="1"/>
</dbReference>
<protein>
    <recommendedName>
        <fullName evidence="10">Maltose/maltodextrin transport system permease protein</fullName>
    </recommendedName>
</protein>
<evidence type="ECO:0000256" key="7">
    <source>
        <dbReference type="ARBA" id="ARBA00022989"/>
    </source>
</evidence>
<feature type="transmembrane region" description="Helical" evidence="9">
    <location>
        <begin position="257"/>
        <end position="278"/>
    </location>
</feature>
<keyword evidence="8 9" id="KW-0472">Membrane</keyword>
<gene>
    <name evidence="12" type="ORF">SAMN02746066_03757</name>
</gene>
<evidence type="ECO:0000256" key="9">
    <source>
        <dbReference type="RuleBase" id="RU363032"/>
    </source>
</evidence>
<feature type="transmembrane region" description="Helical" evidence="9">
    <location>
        <begin position="100"/>
        <end position="120"/>
    </location>
</feature>
<evidence type="ECO:0000259" key="11">
    <source>
        <dbReference type="PROSITE" id="PS50928"/>
    </source>
</evidence>
<comment type="similarity">
    <text evidence="2 10">Belongs to the binding-protein-dependent transport system permease family. MalFG subfamily.</text>
</comment>
<keyword evidence="13" id="KW-1185">Reference proteome</keyword>
<feature type="domain" description="ABC transmembrane type-1" evidence="11">
    <location>
        <begin position="223"/>
        <end position="444"/>
    </location>
</feature>
<sequence length="458" mass="51072">MNKNSKIKSENVFKFIGRAFKEGDILTKLSFFIMGLSNLVRGQIIKGLIFLSMELGFIFYMVMAGVAGLSGLQNLGTKTQEQVVLSEPPYMKIVPGDNSMLMLLYGVVALFIIVAFFIAWKANVKAAFEAQKIKEKGGKLPSFIDDIKAHFDAKLHKSLLFFPMTGVLLFTVLPLVFMILIAFTNFDNAHQPPGNLFTWVGLANFKTVLFSGQTISKTFWPVFGWTIVWAIFATGLNYIFGMLLAMLINRKGVKFKGLWRTIFVLSIAVPQFVSLLIMKNMLADKGPINGMLESAGLISSYIPFLTQTMWARVTVLVVNLWIGVPYTMLITTGVLMNIPEDIYESAKIDGASPIAMFVKITLPYVLFVTGPYLIQQFIGNINNFNVIFLLSGGGPSSLDYYQAGKTDLLVTWLYKLTVNRKDYSFAATIGILVFVLSAVVSLIAYRRTSAYKSEEDFQ</sequence>
<feature type="transmembrane region" description="Helical" evidence="9">
    <location>
        <begin position="48"/>
        <end position="69"/>
    </location>
</feature>
<keyword evidence="3 9" id="KW-0813">Transport</keyword>
<evidence type="ECO:0000313" key="12">
    <source>
        <dbReference type="EMBL" id="SHM88557.1"/>
    </source>
</evidence>
<dbReference type="STRING" id="1120996.SAMN02746066_03757"/>
<dbReference type="GO" id="GO:1990060">
    <property type="term" value="C:maltose transport complex"/>
    <property type="evidence" value="ECO:0007669"/>
    <property type="project" value="TreeGrafter"/>
</dbReference>
<dbReference type="PROSITE" id="PS50928">
    <property type="entry name" value="ABC_TM1"/>
    <property type="match status" value="1"/>
</dbReference>
<evidence type="ECO:0000256" key="5">
    <source>
        <dbReference type="ARBA" id="ARBA00022597"/>
    </source>
</evidence>